<reference evidence="1" key="1">
    <citation type="journal article" date="2015" name="Nature">
        <title>Complex archaea that bridge the gap between prokaryotes and eukaryotes.</title>
        <authorList>
            <person name="Spang A."/>
            <person name="Saw J.H."/>
            <person name="Jorgensen S.L."/>
            <person name="Zaremba-Niedzwiedzka K."/>
            <person name="Martijn J."/>
            <person name="Lind A.E."/>
            <person name="van Eijk R."/>
            <person name="Schleper C."/>
            <person name="Guy L."/>
            <person name="Ettema T.J."/>
        </authorList>
    </citation>
    <scope>NUCLEOTIDE SEQUENCE</scope>
</reference>
<feature type="non-terminal residue" evidence="1">
    <location>
        <position position="1"/>
    </location>
</feature>
<comment type="caution">
    <text evidence="1">The sequence shown here is derived from an EMBL/GenBank/DDBJ whole genome shotgun (WGS) entry which is preliminary data.</text>
</comment>
<evidence type="ECO:0000313" key="1">
    <source>
        <dbReference type="EMBL" id="KKL94566.1"/>
    </source>
</evidence>
<protein>
    <recommendedName>
        <fullName evidence="2">Glycosidase</fullName>
    </recommendedName>
</protein>
<dbReference type="InterPro" id="IPR023296">
    <property type="entry name" value="Glyco_hydro_beta-prop_sf"/>
</dbReference>
<dbReference type="EMBL" id="LAZR01018892">
    <property type="protein sequence ID" value="KKL94566.1"/>
    <property type="molecule type" value="Genomic_DNA"/>
</dbReference>
<organism evidence="1">
    <name type="scientific">marine sediment metagenome</name>
    <dbReference type="NCBI Taxonomy" id="412755"/>
    <lineage>
        <taxon>unclassified sequences</taxon>
        <taxon>metagenomes</taxon>
        <taxon>ecological metagenomes</taxon>
    </lineage>
</organism>
<gene>
    <name evidence="1" type="ORF">LCGC14_1863370</name>
</gene>
<dbReference type="AlphaFoldDB" id="A0A0F9GV62"/>
<name>A0A0F9GV62_9ZZZZ</name>
<sequence>AEEDGTIKIYWGGADQVMCVGTAKIDDLIDLCLKNPRPAI</sequence>
<accession>A0A0F9GV62</accession>
<evidence type="ECO:0008006" key="2">
    <source>
        <dbReference type="Google" id="ProtNLM"/>
    </source>
</evidence>
<dbReference type="Gene3D" id="2.115.10.20">
    <property type="entry name" value="Glycosyl hydrolase domain, family 43"/>
    <property type="match status" value="1"/>
</dbReference>
<proteinExistence type="predicted"/>